<dbReference type="SUPFAM" id="SSF56784">
    <property type="entry name" value="HAD-like"/>
    <property type="match status" value="1"/>
</dbReference>
<evidence type="ECO:0000256" key="8">
    <source>
        <dbReference type="ARBA" id="ARBA00022801"/>
    </source>
</evidence>
<evidence type="ECO:0000256" key="6">
    <source>
        <dbReference type="ARBA" id="ARBA00022605"/>
    </source>
</evidence>
<reference evidence="14" key="1">
    <citation type="submission" date="2025-08" db="UniProtKB">
        <authorList>
            <consortium name="RefSeq"/>
        </authorList>
    </citation>
    <scope>IDENTIFICATION</scope>
    <source>
        <tissue evidence="14">Entire body</tissue>
    </source>
</reference>
<evidence type="ECO:0000256" key="10">
    <source>
        <dbReference type="ARBA" id="ARBA00023299"/>
    </source>
</evidence>
<dbReference type="InterPro" id="IPR004469">
    <property type="entry name" value="PSP"/>
</dbReference>
<protein>
    <recommendedName>
        <fullName evidence="5">Phosphoserine phosphatase</fullName>
        <ecNumber evidence="4">3.1.3.3</ecNumber>
    </recommendedName>
    <alternativeName>
        <fullName evidence="11">O-phosphoserine phosphohydrolase</fullName>
    </alternativeName>
</protein>
<dbReference type="InParanoid" id="A0A1W4XNK7"/>
<sequence>MSSDEIQNVWRQTDAVCFDVDSTVIQEEGIDELAGFLGKGNEIARLTREAMSGDMTFRQSLNIRLNILQPTLVQIRDFVRTKPPTLTPGIKKLVDVLHSRNVPVFLVSGGFKCFISPIASKLNIPIENVFCNRLKFYYTGEYAGFDENAFTSESGGKGLVVNYLKQTFGFKKLVMIGDGMTDLEASPPADAFIGYGGNIIREKVKAKSKWYVTDFNELIGLLKEK</sequence>
<name>A0A1W4XNK7_AGRPL</name>
<evidence type="ECO:0000256" key="2">
    <source>
        <dbReference type="ARBA" id="ARBA00005135"/>
    </source>
</evidence>
<keyword evidence="6" id="KW-0028">Amino-acid biosynthesis</keyword>
<dbReference type="GeneID" id="108743058"/>
<keyword evidence="7" id="KW-0479">Metal-binding</keyword>
<dbReference type="Proteomes" id="UP000192223">
    <property type="component" value="Unplaced"/>
</dbReference>
<evidence type="ECO:0000313" key="14">
    <source>
        <dbReference type="RefSeq" id="XP_018333970.1"/>
    </source>
</evidence>
<dbReference type="STRING" id="224129.A0A1W4XNK7"/>
<dbReference type="GO" id="GO:0006564">
    <property type="term" value="P:L-serine biosynthetic process"/>
    <property type="evidence" value="ECO:0007669"/>
    <property type="project" value="UniProtKB-KW"/>
</dbReference>
<feature type="active site" description="Nucleophile" evidence="12">
    <location>
        <position position="19"/>
    </location>
</feature>
<dbReference type="CDD" id="cd04309">
    <property type="entry name" value="HAD_PSP_eu"/>
    <property type="match status" value="1"/>
</dbReference>
<dbReference type="FunCoup" id="A0A1W4XNK7">
    <property type="interactions" value="478"/>
</dbReference>
<gene>
    <name evidence="14" type="primary">LOC108743058</name>
</gene>
<accession>A0A1W4XNK7</accession>
<dbReference type="InterPro" id="IPR023214">
    <property type="entry name" value="HAD_sf"/>
</dbReference>
<dbReference type="NCBIfam" id="TIGR01488">
    <property type="entry name" value="HAD-SF-IB"/>
    <property type="match status" value="1"/>
</dbReference>
<dbReference type="GO" id="GO:0000287">
    <property type="term" value="F:magnesium ion binding"/>
    <property type="evidence" value="ECO:0007669"/>
    <property type="project" value="TreeGrafter"/>
</dbReference>
<comment type="similarity">
    <text evidence="3">Belongs to the HAD-like hydrolase superfamily. SerB family.</text>
</comment>
<dbReference type="NCBIfam" id="TIGR00338">
    <property type="entry name" value="serB"/>
    <property type="match status" value="1"/>
</dbReference>
<evidence type="ECO:0000256" key="11">
    <source>
        <dbReference type="ARBA" id="ARBA00031693"/>
    </source>
</evidence>
<dbReference type="Pfam" id="PF00702">
    <property type="entry name" value="Hydrolase"/>
    <property type="match status" value="1"/>
</dbReference>
<evidence type="ECO:0000256" key="3">
    <source>
        <dbReference type="ARBA" id="ARBA00009184"/>
    </source>
</evidence>
<dbReference type="FunFam" id="3.40.50.1000:FF:000077">
    <property type="entry name" value="Phosphoserine phosphatase, chloroplastic"/>
    <property type="match status" value="1"/>
</dbReference>
<keyword evidence="10" id="KW-0718">Serine biosynthesis</keyword>
<proteinExistence type="inferred from homology"/>
<dbReference type="AlphaFoldDB" id="A0A1W4XNK7"/>
<dbReference type="UniPathway" id="UPA00135">
    <property type="reaction ID" value="UER00198"/>
</dbReference>
<dbReference type="KEGG" id="apln:108743058"/>
<dbReference type="RefSeq" id="XP_018333970.1">
    <property type="nucleotide sequence ID" value="XM_018478468.1"/>
</dbReference>
<keyword evidence="8" id="KW-0378">Hydrolase</keyword>
<dbReference type="Gene3D" id="3.40.50.1000">
    <property type="entry name" value="HAD superfamily/HAD-like"/>
    <property type="match status" value="1"/>
</dbReference>
<evidence type="ECO:0000256" key="5">
    <source>
        <dbReference type="ARBA" id="ARBA00015196"/>
    </source>
</evidence>
<evidence type="ECO:0000256" key="9">
    <source>
        <dbReference type="ARBA" id="ARBA00022842"/>
    </source>
</evidence>
<keyword evidence="13" id="KW-1185">Reference proteome</keyword>
<dbReference type="PANTHER" id="PTHR43344:SF2">
    <property type="entry name" value="PHOSPHOSERINE PHOSPHATASE"/>
    <property type="match status" value="1"/>
</dbReference>
<dbReference type="GO" id="GO:0036424">
    <property type="term" value="F:L-phosphoserine phosphatase activity"/>
    <property type="evidence" value="ECO:0007669"/>
    <property type="project" value="InterPro"/>
</dbReference>
<comment type="cofactor">
    <cofactor evidence="1">
        <name>Mg(2+)</name>
        <dbReference type="ChEBI" id="CHEBI:18420"/>
    </cofactor>
</comment>
<evidence type="ECO:0000256" key="1">
    <source>
        <dbReference type="ARBA" id="ARBA00001946"/>
    </source>
</evidence>
<dbReference type="EC" id="3.1.3.3" evidence="4"/>
<dbReference type="InterPro" id="IPR036412">
    <property type="entry name" value="HAD-like_sf"/>
</dbReference>
<dbReference type="InterPro" id="IPR050582">
    <property type="entry name" value="HAD-like_SerB"/>
</dbReference>
<evidence type="ECO:0000313" key="13">
    <source>
        <dbReference type="Proteomes" id="UP000192223"/>
    </source>
</evidence>
<dbReference type="PANTHER" id="PTHR43344">
    <property type="entry name" value="PHOSPHOSERINE PHOSPHATASE"/>
    <property type="match status" value="1"/>
</dbReference>
<organism evidence="13 14">
    <name type="scientific">Agrilus planipennis</name>
    <name type="common">Emerald ash borer</name>
    <name type="synonym">Agrilus marcopoli</name>
    <dbReference type="NCBI Taxonomy" id="224129"/>
    <lineage>
        <taxon>Eukaryota</taxon>
        <taxon>Metazoa</taxon>
        <taxon>Ecdysozoa</taxon>
        <taxon>Arthropoda</taxon>
        <taxon>Hexapoda</taxon>
        <taxon>Insecta</taxon>
        <taxon>Pterygota</taxon>
        <taxon>Neoptera</taxon>
        <taxon>Endopterygota</taxon>
        <taxon>Coleoptera</taxon>
        <taxon>Polyphaga</taxon>
        <taxon>Elateriformia</taxon>
        <taxon>Buprestoidea</taxon>
        <taxon>Buprestidae</taxon>
        <taxon>Agrilinae</taxon>
        <taxon>Agrilus</taxon>
    </lineage>
</organism>
<evidence type="ECO:0000256" key="12">
    <source>
        <dbReference type="PIRSR" id="PIRSR604469-1"/>
    </source>
</evidence>
<keyword evidence="9" id="KW-0460">Magnesium</keyword>
<evidence type="ECO:0000256" key="4">
    <source>
        <dbReference type="ARBA" id="ARBA00012640"/>
    </source>
</evidence>
<dbReference type="GO" id="GO:0005737">
    <property type="term" value="C:cytoplasm"/>
    <property type="evidence" value="ECO:0007669"/>
    <property type="project" value="TreeGrafter"/>
</dbReference>
<comment type="pathway">
    <text evidence="2">Amino-acid biosynthesis; L-serine biosynthesis; L-serine from 3-phospho-D-glycerate: step 3/3.</text>
</comment>
<feature type="active site" description="Proton donor" evidence="12">
    <location>
        <position position="21"/>
    </location>
</feature>
<dbReference type="OrthoDB" id="27226at2759"/>
<evidence type="ECO:0000256" key="7">
    <source>
        <dbReference type="ARBA" id="ARBA00022723"/>
    </source>
</evidence>
<dbReference type="Gene3D" id="1.10.150.210">
    <property type="entry name" value="Phosphoserine phosphatase, domain 2"/>
    <property type="match status" value="1"/>
</dbReference>